<accession>A0A485NSN9</accession>
<dbReference type="PANTHER" id="PTHR22175:SF0">
    <property type="entry name" value="SMALL ACIDIC PROTEIN"/>
    <property type="match status" value="1"/>
</dbReference>
<evidence type="ECO:0000313" key="2">
    <source>
        <dbReference type="EMBL" id="VFV35273.1"/>
    </source>
</evidence>
<gene>
    <name evidence="2" type="ORF">LYPA_23C012957</name>
</gene>
<proteinExistence type="predicted"/>
<organism evidence="2 3">
    <name type="scientific">Lynx pardinus</name>
    <name type="common">Iberian lynx</name>
    <name type="synonym">Felis pardina</name>
    <dbReference type="NCBI Taxonomy" id="191816"/>
    <lineage>
        <taxon>Eukaryota</taxon>
        <taxon>Metazoa</taxon>
        <taxon>Chordata</taxon>
        <taxon>Craniata</taxon>
        <taxon>Vertebrata</taxon>
        <taxon>Euteleostomi</taxon>
        <taxon>Mammalia</taxon>
        <taxon>Eutheria</taxon>
        <taxon>Laurasiatheria</taxon>
        <taxon>Carnivora</taxon>
        <taxon>Feliformia</taxon>
        <taxon>Felidae</taxon>
        <taxon>Felinae</taxon>
        <taxon>Lynx</taxon>
    </lineage>
</organism>
<feature type="region of interest" description="Disordered" evidence="1">
    <location>
        <begin position="1"/>
        <end position="53"/>
    </location>
</feature>
<reference evidence="2 3" key="1">
    <citation type="submission" date="2019-01" db="EMBL/GenBank/DDBJ databases">
        <authorList>
            <person name="Alioto T."/>
            <person name="Alioto T."/>
        </authorList>
    </citation>
    <scope>NUCLEOTIDE SEQUENCE [LARGE SCALE GENOMIC DNA]</scope>
</reference>
<dbReference type="PANTHER" id="PTHR22175">
    <property type="entry name" value="SMALL ACIDIC PROTEIN-RELATED"/>
    <property type="match status" value="1"/>
</dbReference>
<name>A0A485NSN9_LYNPA</name>
<dbReference type="Proteomes" id="UP000386466">
    <property type="component" value="Unassembled WGS sequence"/>
</dbReference>
<feature type="compositionally biased region" description="Basic and acidic residues" evidence="1">
    <location>
        <begin position="1"/>
        <end position="34"/>
    </location>
</feature>
<protein>
    <submittedName>
        <fullName evidence="2">Uncharacterized protein</fullName>
    </submittedName>
</protein>
<evidence type="ECO:0000256" key="1">
    <source>
        <dbReference type="SAM" id="MobiDB-lite"/>
    </source>
</evidence>
<dbReference type="InterPro" id="IPR026714">
    <property type="entry name" value="SMAP"/>
</dbReference>
<dbReference type="EMBL" id="CAAGRJ010020887">
    <property type="protein sequence ID" value="VFV35273.1"/>
    <property type="molecule type" value="Genomic_DNA"/>
</dbReference>
<dbReference type="AlphaFoldDB" id="A0A485NSN9"/>
<sequence length="53" mass="5917">MGAGKKEHTDHLVGGDHKSTSHSQSGEEDKKISEELESQYQHSMDSELSGRYQ</sequence>
<keyword evidence="3" id="KW-1185">Reference proteome</keyword>
<evidence type="ECO:0000313" key="3">
    <source>
        <dbReference type="Proteomes" id="UP000386466"/>
    </source>
</evidence>